<dbReference type="Pfam" id="PF07703">
    <property type="entry name" value="A2M_BRD"/>
    <property type="match status" value="1"/>
</dbReference>
<accession>A0A365U4P5</accession>
<keyword evidence="4" id="KW-1015">Disulfide bond</keyword>
<keyword evidence="3" id="KW-0677">Repeat</keyword>
<dbReference type="EMBL" id="QNTQ01000021">
    <property type="protein sequence ID" value="RBI83122.1"/>
    <property type="molecule type" value="Genomic_DNA"/>
</dbReference>
<dbReference type="InterPro" id="IPR008930">
    <property type="entry name" value="Terpenoid_cyclase/PrenylTrfase"/>
</dbReference>
<dbReference type="OrthoDB" id="9767116at2"/>
<evidence type="ECO:0000313" key="10">
    <source>
        <dbReference type="Proteomes" id="UP000253370"/>
    </source>
</evidence>
<dbReference type="Pfam" id="PF11974">
    <property type="entry name" value="bMG3"/>
    <property type="match status" value="1"/>
</dbReference>
<dbReference type="Pfam" id="PF01835">
    <property type="entry name" value="MG2"/>
    <property type="match status" value="1"/>
</dbReference>
<name>A0A365U4P5_9RHOB</name>
<dbReference type="RefSeq" id="WP_113290654.1">
    <property type="nucleotide sequence ID" value="NZ_QNTQ01000021.1"/>
</dbReference>
<dbReference type="InterPro" id="IPR002890">
    <property type="entry name" value="MG2"/>
</dbReference>
<dbReference type="SMART" id="SM01359">
    <property type="entry name" value="A2M_N_2"/>
    <property type="match status" value="1"/>
</dbReference>
<dbReference type="Pfam" id="PF17973">
    <property type="entry name" value="bMG10"/>
    <property type="match status" value="1"/>
</dbReference>
<dbReference type="InterPro" id="IPR001599">
    <property type="entry name" value="Macroglobln_a2"/>
</dbReference>
<reference evidence="9 10" key="1">
    <citation type="submission" date="2018-07" db="EMBL/GenBank/DDBJ databases">
        <title>Rhodosalinus sp. strain E84T genomic sequence and assembly.</title>
        <authorList>
            <person name="Liu Z.-W."/>
            <person name="Lu D.-C."/>
        </authorList>
    </citation>
    <scope>NUCLEOTIDE SEQUENCE [LARGE SCALE GENOMIC DNA]</scope>
    <source>
        <strain evidence="9 10">E84</strain>
    </source>
</reference>
<dbReference type="SMART" id="SM01360">
    <property type="entry name" value="A2M"/>
    <property type="match status" value="1"/>
</dbReference>
<dbReference type="Pfam" id="PF17972">
    <property type="entry name" value="bMG5"/>
    <property type="match status" value="1"/>
</dbReference>
<evidence type="ECO:0000259" key="6">
    <source>
        <dbReference type="SMART" id="SM00223"/>
    </source>
</evidence>
<dbReference type="InterPro" id="IPR041203">
    <property type="entry name" value="Bact_A2M_MG5"/>
</dbReference>
<dbReference type="CDD" id="cd02891">
    <property type="entry name" value="A2M_like"/>
    <property type="match status" value="1"/>
</dbReference>
<dbReference type="InterPro" id="IPR021868">
    <property type="entry name" value="Alpha_2_Macroglob_MG3"/>
</dbReference>
<dbReference type="SMART" id="SM00223">
    <property type="entry name" value="APPLE"/>
    <property type="match status" value="1"/>
</dbReference>
<sequence length="1804" mass="192019">MRALLLCFLLVLPPLQALGQSPLPDRRLDVSRDVDFYGADLQPLFEVSLEACQRACLGNPECRAFTYNTRSAACFPKSGISDRVPYPGAVSAEVLDTPPQVQARAAERAAASVFLSDADIAAARDQARGLGMRHPGGARDTQALEQAASEARARGDLRGALDRTGAVTARTDEAGHWLDYALLARRIAQDTPREARAWHERALSASVNAWLRAGPTPLRVSALTVMARSFEELGRGRDMIPALRLAQSIAPRDEVAALLERAVAQYGFRILETEVESDQARPRLCARFSEPLVPAGVDYATYVRLPVSGLVVEADGRDICLDGVAHGERYTVTFRAGLPAQSGETLASDTEITLYVRDRQPTVRFPGRAYILPRAEASGIPVETVNLDTVDLTLRRVSDRNLLRAMQEGFFARPLDPWQEQRFGGEVAEEVWTGTARVQNELNREMVTRLPMTEVIAGQPPGIYALTAAIPGAEPWEQAGATQWFVLSDLGLTTMMGNDGLHVFVRGLSDAAPREDVVVELLSRANRVLGTAQTDARGYARFAPGLARGTGGAAPAMVTVRQGEDMAFLSLTDPAFDLSDRGVEGREAPPPVDVFLTTDRGAYRAGETVHATALARDAEARAIEGLPLTAILTRPDGVEYARRLSAAGMAGGHVFGFDIAGSAPRGTWRLEVKADPEGEALAATPLLVEDFLPERIEVGLSLPDAPLHAGATTRLSVEARYLFGAPAAGLPVEGRVRLSPTDRLEGWPGYRFGLHDEGAEPRTVWLPSGTATGDDGAATLAAELPPLDGPARPAEAEFVVTVAEGSGRPVEEVLTRAVAPTGPLVGIRPLFDGVVEEGSEARFRLIGLDAEGAASPMRLGWTVNRVETRYQWYQLHGSWNWEPVTSRTRVAGGEVSPGTEPAEIAVPVDWGRYEIVLERLDGAYAASSISFDAGWYAPAGAADTPDMLEVSLDAERYRPGETATLRMVPRHAGVALISVVSDRLIAMQSVEVSEGENTVELPVTEDWGTGAYVTAQVIRPMDADQNRNPARALGLAHAGIAPGDRALDVTLDAPAEAAPRAPLTVGVEVGGVAEGETAHVTLAAVDVGILNLTGFGAPDPSGHYFGQRRLGVELRDVYGRLIDGLNGRMGEVRSGGDAGARLRAEAPPPTEELVAFFEGPVTVGPDGRAEITFDLPAFDGTVRLMAVAWSRAGVGEAAQDVLVRDPVVVNASLPRFLSPGDESRLLLELTHAEGPAGRMGVDVTADGVTLGAEPPSGVTLTEGQTARLSLPITAGGPGEASVRVALTTPDGRQLVKQVPLGIRVTDPPVARTRRLALAAGDTLPLDDQIFAGFRPGTGTALVSAGPLARFDAPGILASLDRYPYGCTEQVTSQALPLMSLAPLAEAVGLGRQAAIDAKLREAIRLILTRQAANGAFGLWSAGSGDFWLDAYVSDFLSRARAAGYEVPDTAFRAAMGNLRNRVNTAPDFDRGGEDLAYALMVLAREGAAALGDLRYYADVKADAFATPLAQAQLGAALASYGETRRADAMFARAVRSLERGETQTGWRADYGTALRDAAGVLTLAVASGSEAVDRSALAARIAQAEGRHSTQEQAWMLLAAEAMLTDPALAGVTLDGQPLDLPVVRLSASELSEPRALTNGMDRATDLTITTFGVPEGAVEASGYGYTLRRSYYTLDGEAAQFPVSSGERLVAVLEVRPADAAGGRLIVDDPLPAGLEIDNPNLLRTGDIAALDWLETAAARHAEFRADRFLAQVDWTEAEPFRLAYIVRAVSPGTYHHPAAVVEDMYRPRYRANTASGRLTVTE</sequence>
<dbReference type="InterPro" id="IPR026284">
    <property type="entry name" value="A2MG_proteobact"/>
</dbReference>
<dbReference type="PANTHER" id="PTHR40094:SF1">
    <property type="entry name" value="UBIQUITIN DOMAIN-CONTAINING PROTEIN"/>
    <property type="match status" value="1"/>
</dbReference>
<dbReference type="GO" id="GO:0005576">
    <property type="term" value="C:extracellular region"/>
    <property type="evidence" value="ECO:0007669"/>
    <property type="project" value="InterPro"/>
</dbReference>
<evidence type="ECO:0000256" key="2">
    <source>
        <dbReference type="ARBA" id="ARBA00022729"/>
    </source>
</evidence>
<keyword evidence="2 5" id="KW-0732">Signal</keyword>
<protein>
    <submittedName>
        <fullName evidence="9">Alpha-2-macroglobulin family protein</fullName>
    </submittedName>
</protein>
<keyword evidence="10" id="KW-1185">Reference proteome</keyword>
<dbReference type="InterPro" id="IPR051802">
    <property type="entry name" value="YfhM-like"/>
</dbReference>
<proteinExistence type="inferred from homology"/>
<dbReference type="Proteomes" id="UP000253370">
    <property type="component" value="Unassembled WGS sequence"/>
</dbReference>
<dbReference type="CDD" id="cd01100">
    <property type="entry name" value="APPLE_Factor_XI_like"/>
    <property type="match status" value="1"/>
</dbReference>
<feature type="domain" description="Alpha-2-macroglobulin" evidence="8">
    <location>
        <begin position="1154"/>
        <end position="1243"/>
    </location>
</feature>
<feature type="domain" description="Apple" evidence="6">
    <location>
        <begin position="30"/>
        <end position="93"/>
    </location>
</feature>
<dbReference type="GO" id="GO:0004866">
    <property type="term" value="F:endopeptidase inhibitor activity"/>
    <property type="evidence" value="ECO:0007669"/>
    <property type="project" value="InterPro"/>
</dbReference>
<dbReference type="InterPro" id="IPR041246">
    <property type="entry name" value="Bact_MG10"/>
</dbReference>
<evidence type="ECO:0000256" key="4">
    <source>
        <dbReference type="ARBA" id="ARBA00023157"/>
    </source>
</evidence>
<evidence type="ECO:0000259" key="7">
    <source>
        <dbReference type="SMART" id="SM01359"/>
    </source>
</evidence>
<evidence type="ECO:0000313" key="9">
    <source>
        <dbReference type="EMBL" id="RBI83122.1"/>
    </source>
</evidence>
<dbReference type="SUPFAM" id="SSF57414">
    <property type="entry name" value="Hairpin loop containing domain-like"/>
    <property type="match status" value="1"/>
</dbReference>
<dbReference type="Pfam" id="PF00024">
    <property type="entry name" value="PAN_1"/>
    <property type="match status" value="1"/>
</dbReference>
<feature type="signal peptide" evidence="5">
    <location>
        <begin position="1"/>
        <end position="19"/>
    </location>
</feature>
<dbReference type="PIRSF" id="PIRSF038980">
    <property type="entry name" value="A2M_bac"/>
    <property type="match status" value="1"/>
</dbReference>
<dbReference type="Pfam" id="PF00207">
    <property type="entry name" value="A2M"/>
    <property type="match status" value="1"/>
</dbReference>
<evidence type="ECO:0000256" key="1">
    <source>
        <dbReference type="ARBA" id="ARBA00010556"/>
    </source>
</evidence>
<organism evidence="9 10">
    <name type="scientific">Rhodosalinus halophilus</name>
    <dbReference type="NCBI Taxonomy" id="2259333"/>
    <lineage>
        <taxon>Bacteria</taxon>
        <taxon>Pseudomonadati</taxon>
        <taxon>Pseudomonadota</taxon>
        <taxon>Alphaproteobacteria</taxon>
        <taxon>Rhodobacterales</taxon>
        <taxon>Paracoccaceae</taxon>
        <taxon>Rhodosalinus</taxon>
    </lineage>
</organism>
<feature type="domain" description="Alpha-2-macroglobulin bait region" evidence="7">
    <location>
        <begin position="948"/>
        <end position="1092"/>
    </location>
</feature>
<evidence type="ECO:0000259" key="8">
    <source>
        <dbReference type="SMART" id="SM01360"/>
    </source>
</evidence>
<feature type="chain" id="PRO_5016876057" evidence="5">
    <location>
        <begin position="20"/>
        <end position="1804"/>
    </location>
</feature>
<dbReference type="Gene3D" id="3.50.4.10">
    <property type="entry name" value="Hepatocyte Growth Factor"/>
    <property type="match status" value="1"/>
</dbReference>
<dbReference type="InterPro" id="IPR049120">
    <property type="entry name" value="A2M_bMG2"/>
</dbReference>
<dbReference type="Gene3D" id="1.50.10.20">
    <property type="match status" value="1"/>
</dbReference>
<dbReference type="InterPro" id="IPR003609">
    <property type="entry name" value="Pan_app"/>
</dbReference>
<comment type="caution">
    <text evidence="9">The sequence shown here is derived from an EMBL/GenBank/DDBJ whole genome shotgun (WGS) entry which is preliminary data.</text>
</comment>
<dbReference type="InterPro" id="IPR041462">
    <property type="entry name" value="Bact_A2M_MG6"/>
</dbReference>
<dbReference type="InterPro" id="IPR000177">
    <property type="entry name" value="Apple"/>
</dbReference>
<dbReference type="InterPro" id="IPR011625">
    <property type="entry name" value="A2M_N_BRD"/>
</dbReference>
<dbReference type="Pfam" id="PF17962">
    <property type="entry name" value="bMG6"/>
    <property type="match status" value="1"/>
</dbReference>
<dbReference type="PANTHER" id="PTHR40094">
    <property type="entry name" value="ALPHA-2-MACROGLOBULIN HOMOLOG"/>
    <property type="match status" value="1"/>
</dbReference>
<dbReference type="GO" id="GO:0006508">
    <property type="term" value="P:proteolysis"/>
    <property type="evidence" value="ECO:0007669"/>
    <property type="project" value="InterPro"/>
</dbReference>
<dbReference type="SUPFAM" id="SSF48239">
    <property type="entry name" value="Terpenoid cyclases/Protein prenyltransferases"/>
    <property type="match status" value="1"/>
</dbReference>
<gene>
    <name evidence="9" type="ORF">DRV85_16880</name>
</gene>
<evidence type="ECO:0000256" key="5">
    <source>
        <dbReference type="SAM" id="SignalP"/>
    </source>
</evidence>
<dbReference type="Gene3D" id="2.60.40.1930">
    <property type="match status" value="1"/>
</dbReference>
<comment type="similarity">
    <text evidence="1">Belongs to the protease inhibitor I39 (alpha-2-macroglobulin) family. Bacterial alpha-2-macroglobulin subfamily.</text>
</comment>
<evidence type="ECO:0000256" key="3">
    <source>
        <dbReference type="ARBA" id="ARBA00022737"/>
    </source>
</evidence>
<dbReference type="Pfam" id="PF21142">
    <property type="entry name" value="A2M_bMG2"/>
    <property type="match status" value="1"/>
</dbReference>